<accession>A0A397VBT9</accession>
<evidence type="ECO:0000313" key="5">
    <source>
        <dbReference type="Proteomes" id="UP000266673"/>
    </source>
</evidence>
<gene>
    <name evidence="4" type="ORF">C2G38_2141410</name>
</gene>
<evidence type="ECO:0000256" key="1">
    <source>
        <dbReference type="ARBA" id="ARBA00022729"/>
    </source>
</evidence>
<feature type="domain" description="Yeast cell wall synthesis Kre9/Knh1-like N-terminal" evidence="3">
    <location>
        <begin position="175"/>
        <end position="253"/>
    </location>
</feature>
<evidence type="ECO:0000313" key="4">
    <source>
        <dbReference type="EMBL" id="RIB19944.1"/>
    </source>
</evidence>
<protein>
    <recommendedName>
        <fullName evidence="3">Yeast cell wall synthesis Kre9/Knh1-like N-terminal domain-containing protein</fullName>
    </recommendedName>
</protein>
<evidence type="ECO:0000259" key="3">
    <source>
        <dbReference type="Pfam" id="PF10342"/>
    </source>
</evidence>
<dbReference type="Pfam" id="PF10342">
    <property type="entry name" value="Kre9_KNH"/>
    <property type="match status" value="1"/>
</dbReference>
<evidence type="ECO:0000256" key="2">
    <source>
        <dbReference type="SAM" id="Phobius"/>
    </source>
</evidence>
<proteinExistence type="predicted"/>
<dbReference type="OrthoDB" id="2339190at2759"/>
<keyword evidence="5" id="KW-1185">Reference proteome</keyword>
<reference evidence="4 5" key="1">
    <citation type="submission" date="2018-06" db="EMBL/GenBank/DDBJ databases">
        <title>Comparative genomics reveals the genomic features of Rhizophagus irregularis, R. cerebriforme, R. diaphanum and Gigaspora rosea, and their symbiotic lifestyle signature.</title>
        <authorList>
            <person name="Morin E."/>
            <person name="San Clemente H."/>
            <person name="Chen E.C.H."/>
            <person name="De La Providencia I."/>
            <person name="Hainaut M."/>
            <person name="Kuo A."/>
            <person name="Kohler A."/>
            <person name="Murat C."/>
            <person name="Tang N."/>
            <person name="Roy S."/>
            <person name="Loubradou J."/>
            <person name="Henrissat B."/>
            <person name="Grigoriev I.V."/>
            <person name="Corradi N."/>
            <person name="Roux C."/>
            <person name="Martin F.M."/>
        </authorList>
    </citation>
    <scope>NUCLEOTIDE SEQUENCE [LARGE SCALE GENOMIC DNA]</scope>
    <source>
        <strain evidence="4 5">DAOM 194757</strain>
    </source>
</reference>
<dbReference type="Proteomes" id="UP000266673">
    <property type="component" value="Unassembled WGS sequence"/>
</dbReference>
<organism evidence="4 5">
    <name type="scientific">Gigaspora rosea</name>
    <dbReference type="NCBI Taxonomy" id="44941"/>
    <lineage>
        <taxon>Eukaryota</taxon>
        <taxon>Fungi</taxon>
        <taxon>Fungi incertae sedis</taxon>
        <taxon>Mucoromycota</taxon>
        <taxon>Glomeromycotina</taxon>
        <taxon>Glomeromycetes</taxon>
        <taxon>Diversisporales</taxon>
        <taxon>Gigasporaceae</taxon>
        <taxon>Gigaspora</taxon>
    </lineage>
</organism>
<dbReference type="EMBL" id="QKWP01000444">
    <property type="protein sequence ID" value="RIB19944.1"/>
    <property type="molecule type" value="Genomic_DNA"/>
</dbReference>
<dbReference type="AlphaFoldDB" id="A0A397VBT9"/>
<keyword evidence="1" id="KW-0732">Signal</keyword>
<dbReference type="InterPro" id="IPR018466">
    <property type="entry name" value="Kre9/Knh1-like_N"/>
</dbReference>
<keyword evidence="2" id="KW-0812">Transmembrane</keyword>
<name>A0A397VBT9_9GLOM</name>
<keyword evidence="2" id="KW-0472">Membrane</keyword>
<keyword evidence="2" id="KW-1133">Transmembrane helix</keyword>
<feature type="transmembrane region" description="Helical" evidence="2">
    <location>
        <begin position="28"/>
        <end position="48"/>
    </location>
</feature>
<sequence length="276" mass="31044">MYHIPVTQSYFLFSTKFSMYRLHQMHSIPVAHTIFFFSFGVTASLLYAHPLDSRSSVYPDNVKGVQVTTPENGDSYDFGDKVKLTLYPDPKTSVIYEINLWIANLNRVHVFASNVEVKPGQENIFEFTLPDRDPSKNITDDARYHFGIYESADTFMGASSTFVIGSPKFGLTISKPPSGLIVQSGKPFTVKWSDNFNKYSGKKIVIHLFYFLGDTNKISEVPADLYTGIPVEDGTYDVTIPSSYPPHRDYVIVLGIIDVLRNGVTEHYGLPLTLVD</sequence>
<comment type="caution">
    <text evidence="4">The sequence shown here is derived from an EMBL/GenBank/DDBJ whole genome shotgun (WGS) entry which is preliminary data.</text>
</comment>